<name>A0A067SHF1_GALM3</name>
<proteinExistence type="predicted"/>
<evidence type="ECO:0000313" key="1">
    <source>
        <dbReference type="EMBL" id="KDR70331.1"/>
    </source>
</evidence>
<organism evidence="1 2">
    <name type="scientific">Galerina marginata (strain CBS 339.88)</name>
    <dbReference type="NCBI Taxonomy" id="685588"/>
    <lineage>
        <taxon>Eukaryota</taxon>
        <taxon>Fungi</taxon>
        <taxon>Dikarya</taxon>
        <taxon>Basidiomycota</taxon>
        <taxon>Agaricomycotina</taxon>
        <taxon>Agaricomycetes</taxon>
        <taxon>Agaricomycetidae</taxon>
        <taxon>Agaricales</taxon>
        <taxon>Agaricineae</taxon>
        <taxon>Strophariaceae</taxon>
        <taxon>Galerina</taxon>
    </lineage>
</organism>
<dbReference type="EMBL" id="KL142397">
    <property type="protein sequence ID" value="KDR70331.1"/>
    <property type="molecule type" value="Genomic_DNA"/>
</dbReference>
<dbReference type="AlphaFoldDB" id="A0A067SHF1"/>
<dbReference type="OrthoDB" id="3257768at2759"/>
<reference evidence="2" key="1">
    <citation type="journal article" date="2014" name="Proc. Natl. Acad. Sci. U.S.A.">
        <title>Extensive sampling of basidiomycete genomes demonstrates inadequacy of the white-rot/brown-rot paradigm for wood decay fungi.</title>
        <authorList>
            <person name="Riley R."/>
            <person name="Salamov A.A."/>
            <person name="Brown D.W."/>
            <person name="Nagy L.G."/>
            <person name="Floudas D."/>
            <person name="Held B.W."/>
            <person name="Levasseur A."/>
            <person name="Lombard V."/>
            <person name="Morin E."/>
            <person name="Otillar R."/>
            <person name="Lindquist E.A."/>
            <person name="Sun H."/>
            <person name="LaButti K.M."/>
            <person name="Schmutz J."/>
            <person name="Jabbour D."/>
            <person name="Luo H."/>
            <person name="Baker S.E."/>
            <person name="Pisabarro A.G."/>
            <person name="Walton J.D."/>
            <person name="Blanchette R.A."/>
            <person name="Henrissat B."/>
            <person name="Martin F."/>
            <person name="Cullen D."/>
            <person name="Hibbett D.S."/>
            <person name="Grigoriev I.V."/>
        </authorList>
    </citation>
    <scope>NUCLEOTIDE SEQUENCE [LARGE SCALE GENOMIC DNA]</scope>
    <source>
        <strain evidence="2">CBS 339.88</strain>
    </source>
</reference>
<dbReference type="HOGENOM" id="CLU_2306633_0_0_1"/>
<keyword evidence="2" id="KW-1185">Reference proteome</keyword>
<accession>A0A067SHF1</accession>
<sequence>SVSTDHALDRQKLAIDRNSLGLHGTYDQKTKIMLRSTALMRKIEAWIEAQHMYIPALHVHCAHIATDRKEMAEFLPQDIALFLPSALPSGVSCDVRLNQIEWQLRHAQCGDALDDLRDSL</sequence>
<dbReference type="STRING" id="685588.A0A067SHF1"/>
<feature type="non-terminal residue" evidence="1">
    <location>
        <position position="1"/>
    </location>
</feature>
<evidence type="ECO:0000313" key="2">
    <source>
        <dbReference type="Proteomes" id="UP000027222"/>
    </source>
</evidence>
<gene>
    <name evidence="1" type="ORF">GALMADRAFT_76094</name>
</gene>
<dbReference type="Proteomes" id="UP000027222">
    <property type="component" value="Unassembled WGS sequence"/>
</dbReference>
<protein>
    <submittedName>
        <fullName evidence="1">Uncharacterized protein</fullName>
    </submittedName>
</protein>